<evidence type="ECO:0000313" key="3">
    <source>
        <dbReference type="Proteomes" id="UP001180020"/>
    </source>
</evidence>
<dbReference type="GO" id="GO:0005096">
    <property type="term" value="F:GTPase activator activity"/>
    <property type="evidence" value="ECO:0007669"/>
    <property type="project" value="InterPro"/>
</dbReference>
<dbReference type="Proteomes" id="UP001180020">
    <property type="component" value="Unassembled WGS sequence"/>
</dbReference>
<organism evidence="2 3">
    <name type="scientific">Acorus calamus</name>
    <name type="common">Sweet flag</name>
    <dbReference type="NCBI Taxonomy" id="4465"/>
    <lineage>
        <taxon>Eukaryota</taxon>
        <taxon>Viridiplantae</taxon>
        <taxon>Streptophyta</taxon>
        <taxon>Embryophyta</taxon>
        <taxon>Tracheophyta</taxon>
        <taxon>Spermatophyta</taxon>
        <taxon>Magnoliopsida</taxon>
        <taxon>Liliopsida</taxon>
        <taxon>Acoraceae</taxon>
        <taxon>Acorus</taxon>
    </lineage>
</organism>
<accession>A0AAV9EEF3</accession>
<keyword evidence="3" id="KW-1185">Reference proteome</keyword>
<dbReference type="EMBL" id="JAUJYO010000007">
    <property type="protein sequence ID" value="KAK1311794.1"/>
    <property type="molecule type" value="Genomic_DNA"/>
</dbReference>
<name>A0AAV9EEF3_ACOCL</name>
<evidence type="ECO:0000313" key="2">
    <source>
        <dbReference type="EMBL" id="KAK1311794.1"/>
    </source>
</evidence>
<proteinExistence type="predicted"/>
<dbReference type="PANTHER" id="PTHR46085:SF3">
    <property type="entry name" value="ARF GTPASE ACTIVATING PROTEIN"/>
    <property type="match status" value="1"/>
</dbReference>
<reference evidence="2" key="1">
    <citation type="journal article" date="2023" name="Nat. Commun.">
        <title>Diploid and tetraploid genomes of Acorus and the evolution of monocots.</title>
        <authorList>
            <person name="Ma L."/>
            <person name="Liu K.W."/>
            <person name="Li Z."/>
            <person name="Hsiao Y.Y."/>
            <person name="Qi Y."/>
            <person name="Fu T."/>
            <person name="Tang G.D."/>
            <person name="Zhang D."/>
            <person name="Sun W.H."/>
            <person name="Liu D.K."/>
            <person name="Li Y."/>
            <person name="Chen G.Z."/>
            <person name="Liu X.D."/>
            <person name="Liao X.Y."/>
            <person name="Jiang Y.T."/>
            <person name="Yu X."/>
            <person name="Hao Y."/>
            <person name="Huang J."/>
            <person name="Zhao X.W."/>
            <person name="Ke S."/>
            <person name="Chen Y.Y."/>
            <person name="Wu W.L."/>
            <person name="Hsu J.L."/>
            <person name="Lin Y.F."/>
            <person name="Huang M.D."/>
            <person name="Li C.Y."/>
            <person name="Huang L."/>
            <person name="Wang Z.W."/>
            <person name="Zhao X."/>
            <person name="Zhong W.Y."/>
            <person name="Peng D.H."/>
            <person name="Ahmad S."/>
            <person name="Lan S."/>
            <person name="Zhang J.S."/>
            <person name="Tsai W.C."/>
            <person name="Van de Peer Y."/>
            <person name="Liu Z.J."/>
        </authorList>
    </citation>
    <scope>NUCLEOTIDE SEQUENCE</scope>
    <source>
        <strain evidence="2">CP</strain>
    </source>
</reference>
<comment type="caution">
    <text evidence="2">The sequence shown here is derived from an EMBL/GenBank/DDBJ whole genome shotgun (WGS) entry which is preliminary data.</text>
</comment>
<evidence type="ECO:0000256" key="1">
    <source>
        <dbReference type="SAM" id="MobiDB-lite"/>
    </source>
</evidence>
<dbReference type="AlphaFoldDB" id="A0AAV9EEF3"/>
<feature type="compositionally biased region" description="Basic and acidic residues" evidence="1">
    <location>
        <begin position="22"/>
        <end position="47"/>
    </location>
</feature>
<reference evidence="2" key="2">
    <citation type="submission" date="2023-06" db="EMBL/GenBank/DDBJ databases">
        <authorList>
            <person name="Ma L."/>
            <person name="Liu K.-W."/>
            <person name="Li Z."/>
            <person name="Hsiao Y.-Y."/>
            <person name="Qi Y."/>
            <person name="Fu T."/>
            <person name="Tang G."/>
            <person name="Zhang D."/>
            <person name="Sun W.-H."/>
            <person name="Liu D.-K."/>
            <person name="Li Y."/>
            <person name="Chen G.-Z."/>
            <person name="Liu X.-D."/>
            <person name="Liao X.-Y."/>
            <person name="Jiang Y.-T."/>
            <person name="Yu X."/>
            <person name="Hao Y."/>
            <person name="Huang J."/>
            <person name="Zhao X.-W."/>
            <person name="Ke S."/>
            <person name="Chen Y.-Y."/>
            <person name="Wu W.-L."/>
            <person name="Hsu J.-L."/>
            <person name="Lin Y.-F."/>
            <person name="Huang M.-D."/>
            <person name="Li C.-Y."/>
            <person name="Huang L."/>
            <person name="Wang Z.-W."/>
            <person name="Zhao X."/>
            <person name="Zhong W.-Y."/>
            <person name="Peng D.-H."/>
            <person name="Ahmad S."/>
            <person name="Lan S."/>
            <person name="Zhang J.-S."/>
            <person name="Tsai W.-C."/>
            <person name="Van De Peer Y."/>
            <person name="Liu Z.-J."/>
        </authorList>
    </citation>
    <scope>NUCLEOTIDE SEQUENCE</scope>
    <source>
        <strain evidence="2">CP</strain>
        <tissue evidence="2">Leaves</tissue>
    </source>
</reference>
<dbReference type="InterPro" id="IPR044820">
    <property type="entry name" value="AGD14-like"/>
</dbReference>
<sequence>MSSNVDRLRDFIKHAYVDRIFSGDRRIDKPPRMKGDKDDFREIRTDTDQSGSRSPPYEDTYERPVSAGRNDERNSRYSYGDRRSPGYGDRRSPGYAPSDYRRSPGYFEVVDDRVKDDRVKNLNQNRKIEDHKFPDEVRRPEGRSPNHQKDLDMSSPPVVRPVRDILGDSVPPLRIGEPPKANVTRVADTSAQTQPWGSSVASNVQNLLAASTGKLPQVAPNTGFPSHPPPVEYKPTVRKAFPEDLFTVAHPPTPQGASVWQAGLHYGMGYGMQYPNPVVTYPQSSKSANPFDLGNEQRLVHALTIEISIIVTVTWVWDQQLS</sequence>
<feature type="compositionally biased region" description="Basic and acidic residues" evidence="1">
    <location>
        <begin position="118"/>
        <end position="152"/>
    </location>
</feature>
<feature type="region of interest" description="Disordered" evidence="1">
    <location>
        <begin position="22"/>
        <end position="103"/>
    </location>
</feature>
<gene>
    <name evidence="2" type="ORF">QJS10_CPA07g00483</name>
</gene>
<feature type="compositionally biased region" description="Basic and acidic residues" evidence="1">
    <location>
        <begin position="69"/>
        <end position="92"/>
    </location>
</feature>
<dbReference type="PANTHER" id="PTHR46085">
    <property type="entry name" value="ARFGAP/RECO-RELATED"/>
    <property type="match status" value="1"/>
</dbReference>
<feature type="region of interest" description="Disordered" evidence="1">
    <location>
        <begin position="118"/>
        <end position="159"/>
    </location>
</feature>
<protein>
    <submittedName>
        <fullName evidence="2">Uncharacterized protein</fullName>
    </submittedName>
</protein>